<evidence type="ECO:0000313" key="4">
    <source>
        <dbReference type="Proteomes" id="UP001302374"/>
    </source>
</evidence>
<evidence type="ECO:0008006" key="5">
    <source>
        <dbReference type="Google" id="ProtNLM"/>
    </source>
</evidence>
<dbReference type="GeneID" id="86891768"/>
<proteinExistence type="predicted"/>
<dbReference type="EMBL" id="CP043839">
    <property type="protein sequence ID" value="WOF12699.1"/>
    <property type="molecule type" value="Genomic_DNA"/>
</dbReference>
<protein>
    <recommendedName>
        <fullName evidence="5">TolB-like 6-blade propeller-like</fullName>
    </recommendedName>
</protein>
<dbReference type="AlphaFoldDB" id="A0A7X5YBZ5"/>
<name>A0A7X5YBZ5_9BACT</name>
<organism evidence="1 3">
    <name type="scientific">Butyricimonas paravirosa</name>
    <dbReference type="NCBI Taxonomy" id="1472417"/>
    <lineage>
        <taxon>Bacteria</taxon>
        <taxon>Pseudomonadati</taxon>
        <taxon>Bacteroidota</taxon>
        <taxon>Bacteroidia</taxon>
        <taxon>Bacteroidales</taxon>
        <taxon>Odoribacteraceae</taxon>
        <taxon>Butyricimonas</taxon>
    </lineage>
</organism>
<accession>A0A7X5YBZ5</accession>
<dbReference type="EMBL" id="JAATLI010000006">
    <property type="protein sequence ID" value="NJC18348.1"/>
    <property type="molecule type" value="Genomic_DNA"/>
</dbReference>
<dbReference type="RefSeq" id="WP_087421371.1">
    <property type="nucleotide sequence ID" value="NZ_BMPA01000005.1"/>
</dbReference>
<dbReference type="Proteomes" id="UP001302374">
    <property type="component" value="Chromosome"/>
</dbReference>
<reference evidence="2 4" key="1">
    <citation type="submission" date="2019-09" db="EMBL/GenBank/DDBJ databases">
        <title>Butyricimonas paravirosa DSM 105722 (=214-4 = JCM 18677 = CCUG 65563).</title>
        <authorList>
            <person name="Le Roy T."/>
            <person name="Cani P.D."/>
        </authorList>
    </citation>
    <scope>NUCLEOTIDE SEQUENCE [LARGE SCALE GENOMIC DNA]</scope>
    <source>
        <strain evidence="2 4">DSM 105722</strain>
    </source>
</reference>
<gene>
    <name evidence="2" type="ORF">F1644_10710</name>
    <name evidence="1" type="ORF">GGR15_001967</name>
</gene>
<evidence type="ECO:0000313" key="1">
    <source>
        <dbReference type="EMBL" id="NJC18348.1"/>
    </source>
</evidence>
<evidence type="ECO:0000313" key="3">
    <source>
        <dbReference type="Proteomes" id="UP000576368"/>
    </source>
</evidence>
<keyword evidence="4" id="KW-1185">Reference proteome</keyword>
<evidence type="ECO:0000313" key="2">
    <source>
        <dbReference type="EMBL" id="WOF12699.1"/>
    </source>
</evidence>
<dbReference type="Pfam" id="PF15869">
    <property type="entry name" value="TolB_like"/>
    <property type="match status" value="1"/>
</dbReference>
<sequence length="363" mass="42526">MRQVVFLVLICLISCKRSDKIELSYFGLEDFPETKCCKSDSIGIQVLDALSYHVLRDSLVLVTTRGHNGYFVEMYYLGSKQKVMNFAKKGLDTNQFAHARVFLNDKNTSTEFYLYNVITNSIVEINIDSLLENRETFNYKKVYLSGYSSVPDFCKYDKGRYLVQNKYFSPVKNFNNNVDRFIFVNEKEFNVTNSTYSDFKKYNYYLSNINQVVMFSDVTKNRLWCASKGEDRFDIYTRDSLRLLGSYIGPYHYDVEYVVGEAGGDLPLVVRDGLYSGYEAAVITDNYVYLLLGNQKYKSEIPKSDVISDKSEIYKLSWEGKLLCRYILDRYVYAFSMDSQEKYFYCTVDENRQLDPKFVRYEL</sequence>
<reference evidence="1 3" key="2">
    <citation type="submission" date="2020-03" db="EMBL/GenBank/DDBJ databases">
        <title>Genomic Encyclopedia of Type Strains, Phase IV (KMG-IV): sequencing the most valuable type-strain genomes for metagenomic binning, comparative biology and taxonomic classification.</title>
        <authorList>
            <person name="Goeker M."/>
        </authorList>
    </citation>
    <scope>NUCLEOTIDE SEQUENCE [LARGE SCALE GENOMIC DNA]</scope>
    <source>
        <strain evidence="1 3">DSM 105722</strain>
    </source>
</reference>
<dbReference type="Proteomes" id="UP000576368">
    <property type="component" value="Unassembled WGS sequence"/>
</dbReference>